<evidence type="ECO:0000259" key="2">
    <source>
        <dbReference type="Pfam" id="PF02931"/>
    </source>
</evidence>
<dbReference type="Proteomes" id="UP000318571">
    <property type="component" value="Chromosome 11"/>
</dbReference>
<dbReference type="OMA" id="GTHENND"/>
<feature type="domain" description="Neurotransmitter-gated ion-channel ligand-binding" evidence="2">
    <location>
        <begin position="38"/>
        <end position="238"/>
    </location>
</feature>
<dbReference type="SUPFAM" id="SSF63712">
    <property type="entry name" value="Nicotinic receptor ligand binding domain-like"/>
    <property type="match status" value="1"/>
</dbReference>
<evidence type="ECO:0000256" key="1">
    <source>
        <dbReference type="SAM" id="SignalP"/>
    </source>
</evidence>
<dbReference type="STRING" id="6832.A0A553PMN3"/>
<protein>
    <recommendedName>
        <fullName evidence="2">Neurotransmitter-gated ion-channel ligand-binding domain-containing protein</fullName>
    </recommendedName>
</protein>
<organism evidence="3 4">
    <name type="scientific">Tigriopus californicus</name>
    <name type="common">Marine copepod</name>
    <dbReference type="NCBI Taxonomy" id="6832"/>
    <lineage>
        <taxon>Eukaryota</taxon>
        <taxon>Metazoa</taxon>
        <taxon>Ecdysozoa</taxon>
        <taxon>Arthropoda</taxon>
        <taxon>Crustacea</taxon>
        <taxon>Multicrustacea</taxon>
        <taxon>Hexanauplia</taxon>
        <taxon>Copepoda</taxon>
        <taxon>Harpacticoida</taxon>
        <taxon>Harpacticidae</taxon>
        <taxon>Tigriopus</taxon>
    </lineage>
</organism>
<comment type="caution">
    <text evidence="3">The sequence shown here is derived from an EMBL/GenBank/DDBJ whole genome shotgun (WGS) entry which is preliminary data.</text>
</comment>
<feature type="chain" id="PRO_5021793010" description="Neurotransmitter-gated ion-channel ligand-binding domain-containing protein" evidence="1">
    <location>
        <begin position="23"/>
        <end position="262"/>
    </location>
</feature>
<dbReference type="OrthoDB" id="410315at2759"/>
<gene>
    <name evidence="3" type="ORF">TCAL_10581</name>
</gene>
<dbReference type="Gene3D" id="2.70.170.10">
    <property type="entry name" value="Neurotransmitter-gated ion-channel ligand-binding domain"/>
    <property type="match status" value="1"/>
</dbReference>
<name>A0A553PMN3_TIGCA</name>
<proteinExistence type="predicted"/>
<accession>A0A553PMN3</accession>
<dbReference type="GO" id="GO:0005230">
    <property type="term" value="F:extracellular ligand-gated monoatomic ion channel activity"/>
    <property type="evidence" value="ECO:0007669"/>
    <property type="project" value="InterPro"/>
</dbReference>
<dbReference type="GO" id="GO:0004888">
    <property type="term" value="F:transmembrane signaling receptor activity"/>
    <property type="evidence" value="ECO:0007669"/>
    <property type="project" value="InterPro"/>
</dbReference>
<dbReference type="Pfam" id="PF02931">
    <property type="entry name" value="Neur_chan_LBD"/>
    <property type="match status" value="1"/>
</dbReference>
<dbReference type="PANTHER" id="PTHR18945">
    <property type="entry name" value="NEUROTRANSMITTER GATED ION CHANNEL"/>
    <property type="match status" value="1"/>
</dbReference>
<evidence type="ECO:0000313" key="3">
    <source>
        <dbReference type="EMBL" id="TRY78916.1"/>
    </source>
</evidence>
<dbReference type="GO" id="GO:0016020">
    <property type="term" value="C:membrane"/>
    <property type="evidence" value="ECO:0007669"/>
    <property type="project" value="InterPro"/>
</dbReference>
<keyword evidence="1" id="KW-0732">Signal</keyword>
<keyword evidence="4" id="KW-1185">Reference proteome</keyword>
<feature type="signal peptide" evidence="1">
    <location>
        <begin position="1"/>
        <end position="22"/>
    </location>
</feature>
<dbReference type="AlphaFoldDB" id="A0A553PMN3"/>
<dbReference type="InterPro" id="IPR006201">
    <property type="entry name" value="Neur_channel"/>
</dbReference>
<dbReference type="InterPro" id="IPR036734">
    <property type="entry name" value="Neur_chan_lig-bd_sf"/>
</dbReference>
<dbReference type="EMBL" id="VCGU01000003">
    <property type="protein sequence ID" value="TRY78916.1"/>
    <property type="molecule type" value="Genomic_DNA"/>
</dbReference>
<sequence length="262" mass="30058">MNLYLTIVNMALVLALPQGSWAASEAEILREIFARNDFARTKPPGVGPNGTTDVQFGIAPMWLEMTAQGVIRGKMWYRFLWADQRLTWKTEEDLLVSSLKVHPTQIWMPDLFPYNRFDSHNPMFAFQSAESASNAVVMPTGSVLFVPEMGQKFICSDVDLDNFWGEQECFFKFGSWTYNGHMLNVVPYEGKTELDLEEYEKSSPLWIKRSSIKRVVKYYPCCVEPFPHLLISVTVQRKFIVQENGAGVIFNPLIPREHKDCV</sequence>
<dbReference type="InterPro" id="IPR006202">
    <property type="entry name" value="Neur_chan_lig-bd"/>
</dbReference>
<reference evidence="3 4" key="1">
    <citation type="journal article" date="2018" name="Nat. Ecol. Evol.">
        <title>Genomic signatures of mitonuclear coevolution across populations of Tigriopus californicus.</title>
        <authorList>
            <person name="Barreto F.S."/>
            <person name="Watson E.T."/>
            <person name="Lima T.G."/>
            <person name="Willett C.S."/>
            <person name="Edmands S."/>
            <person name="Li W."/>
            <person name="Burton R.S."/>
        </authorList>
    </citation>
    <scope>NUCLEOTIDE SEQUENCE [LARGE SCALE GENOMIC DNA]</scope>
    <source>
        <strain evidence="3 4">San Diego</strain>
    </source>
</reference>
<evidence type="ECO:0000313" key="4">
    <source>
        <dbReference type="Proteomes" id="UP000318571"/>
    </source>
</evidence>